<evidence type="ECO:0000313" key="3">
    <source>
        <dbReference type="Proteomes" id="UP001341281"/>
    </source>
</evidence>
<feature type="region of interest" description="Disordered" evidence="1">
    <location>
        <begin position="1"/>
        <end position="24"/>
    </location>
</feature>
<sequence>MGGRQARPAHGQPRPPDLRRRSPALLLSVPPASRVSGLLRPGLPLQAPRPRSGGLGLFVGC</sequence>
<keyword evidence="3" id="KW-1185">Reference proteome</keyword>
<gene>
    <name evidence="2" type="ORF">U9M48_018828</name>
</gene>
<feature type="region of interest" description="Disordered" evidence="1">
    <location>
        <begin position="37"/>
        <end position="61"/>
    </location>
</feature>
<dbReference type="AlphaFoldDB" id="A0AAQ3WQU2"/>
<organism evidence="2 3">
    <name type="scientific">Paspalum notatum var. saurae</name>
    <dbReference type="NCBI Taxonomy" id="547442"/>
    <lineage>
        <taxon>Eukaryota</taxon>
        <taxon>Viridiplantae</taxon>
        <taxon>Streptophyta</taxon>
        <taxon>Embryophyta</taxon>
        <taxon>Tracheophyta</taxon>
        <taxon>Spermatophyta</taxon>
        <taxon>Magnoliopsida</taxon>
        <taxon>Liliopsida</taxon>
        <taxon>Poales</taxon>
        <taxon>Poaceae</taxon>
        <taxon>PACMAD clade</taxon>
        <taxon>Panicoideae</taxon>
        <taxon>Andropogonodae</taxon>
        <taxon>Paspaleae</taxon>
        <taxon>Paspalinae</taxon>
        <taxon>Paspalum</taxon>
    </lineage>
</organism>
<accession>A0AAQ3WQU2</accession>
<dbReference type="Proteomes" id="UP001341281">
    <property type="component" value="Chromosome 04"/>
</dbReference>
<evidence type="ECO:0000256" key="1">
    <source>
        <dbReference type="SAM" id="MobiDB-lite"/>
    </source>
</evidence>
<protein>
    <submittedName>
        <fullName evidence="2">Uncharacterized protein</fullName>
    </submittedName>
</protein>
<evidence type="ECO:0000313" key="2">
    <source>
        <dbReference type="EMBL" id="WVZ70136.1"/>
    </source>
</evidence>
<proteinExistence type="predicted"/>
<reference evidence="2 3" key="1">
    <citation type="submission" date="2024-02" db="EMBL/GenBank/DDBJ databases">
        <title>High-quality chromosome-scale genome assembly of Pensacola bahiagrass (Paspalum notatum Flugge var. saurae).</title>
        <authorList>
            <person name="Vega J.M."/>
            <person name="Podio M."/>
            <person name="Orjuela J."/>
            <person name="Siena L.A."/>
            <person name="Pessino S.C."/>
            <person name="Combes M.C."/>
            <person name="Mariac C."/>
            <person name="Albertini E."/>
            <person name="Pupilli F."/>
            <person name="Ortiz J.P.A."/>
            <person name="Leblanc O."/>
        </authorList>
    </citation>
    <scope>NUCLEOTIDE SEQUENCE [LARGE SCALE GENOMIC DNA]</scope>
    <source>
        <strain evidence="2">R1</strain>
        <tissue evidence="2">Leaf</tissue>
    </source>
</reference>
<dbReference type="EMBL" id="CP144748">
    <property type="protein sequence ID" value="WVZ70136.1"/>
    <property type="molecule type" value="Genomic_DNA"/>
</dbReference>
<name>A0AAQ3WQU2_PASNO</name>